<keyword evidence="4" id="KW-1185">Reference proteome</keyword>
<evidence type="ECO:0000256" key="1">
    <source>
        <dbReference type="SAM" id="Phobius"/>
    </source>
</evidence>
<gene>
    <name evidence="3" type="ORF">DL346_19885</name>
</gene>
<evidence type="ECO:0000259" key="2">
    <source>
        <dbReference type="Pfam" id="PF19701"/>
    </source>
</evidence>
<proteinExistence type="predicted"/>
<dbReference type="Pfam" id="PF19701">
    <property type="entry name" value="DUF6199"/>
    <property type="match status" value="1"/>
</dbReference>
<keyword evidence="1" id="KW-0812">Transmembrane</keyword>
<feature type="transmembrane region" description="Helical" evidence="1">
    <location>
        <begin position="37"/>
        <end position="58"/>
    </location>
</feature>
<evidence type="ECO:0000313" key="4">
    <source>
        <dbReference type="Proteomes" id="UP000249260"/>
    </source>
</evidence>
<organism evidence="3 4">
    <name type="scientific">Paenibacillus montanisoli</name>
    <dbReference type="NCBI Taxonomy" id="2081970"/>
    <lineage>
        <taxon>Bacteria</taxon>
        <taxon>Bacillati</taxon>
        <taxon>Bacillota</taxon>
        <taxon>Bacilli</taxon>
        <taxon>Bacillales</taxon>
        <taxon>Paenibacillaceae</taxon>
        <taxon>Paenibacillus</taxon>
    </lineage>
</organism>
<dbReference type="InterPro" id="IPR045679">
    <property type="entry name" value="DUF6199"/>
</dbReference>
<accession>A0A328TUZ6</accession>
<keyword evidence="1" id="KW-1133">Transmembrane helix</keyword>
<evidence type="ECO:0000313" key="3">
    <source>
        <dbReference type="EMBL" id="RAP74347.1"/>
    </source>
</evidence>
<sequence>MVGFFVLVIGLIMAVWPYAAWYVSVGWQFKDASPSELALTIQRIVGIVFVIVGFVIMISSCSIGGNARSEWPDTFKEKLSAGEVQKITIGFVSPVSLTQEETYTIINILKNAELKPFDPDTSYATVEEGKIVFKDATTVELVFGSTSTGGNELHGPSGEYYK</sequence>
<keyword evidence="1" id="KW-0472">Membrane</keyword>
<dbReference type="OrthoDB" id="2088419at2"/>
<name>A0A328TUZ6_9BACL</name>
<dbReference type="AlphaFoldDB" id="A0A328TUZ6"/>
<comment type="caution">
    <text evidence="3">The sequence shown here is derived from an EMBL/GenBank/DDBJ whole genome shotgun (WGS) entry which is preliminary data.</text>
</comment>
<feature type="transmembrane region" description="Helical" evidence="1">
    <location>
        <begin position="6"/>
        <end position="25"/>
    </location>
</feature>
<dbReference type="Proteomes" id="UP000249260">
    <property type="component" value="Unassembled WGS sequence"/>
</dbReference>
<dbReference type="EMBL" id="QLUW01000004">
    <property type="protein sequence ID" value="RAP74347.1"/>
    <property type="molecule type" value="Genomic_DNA"/>
</dbReference>
<protein>
    <recommendedName>
        <fullName evidence="2">DUF6199 domain-containing protein</fullName>
    </recommendedName>
</protein>
<feature type="domain" description="DUF6199" evidence="2">
    <location>
        <begin position="2"/>
        <end position="59"/>
    </location>
</feature>
<dbReference type="RefSeq" id="WP_112884136.1">
    <property type="nucleotide sequence ID" value="NZ_QLUW01000004.1"/>
</dbReference>
<reference evidence="3 4" key="1">
    <citation type="submission" date="2018-06" db="EMBL/GenBank/DDBJ databases">
        <title>Paenibacillus montanisoli sp. nov., isolated from mountain area soil.</title>
        <authorList>
            <person name="Wu M."/>
        </authorList>
    </citation>
    <scope>NUCLEOTIDE SEQUENCE [LARGE SCALE GENOMIC DNA]</scope>
    <source>
        <strain evidence="3 4">RA17</strain>
    </source>
</reference>